<dbReference type="EMBL" id="AP018664">
    <property type="protein sequence ID" value="BBD99257.1"/>
    <property type="molecule type" value="Genomic_DNA"/>
</dbReference>
<keyword evidence="3" id="KW-1185">Reference proteome</keyword>
<dbReference type="AlphaFoldDB" id="A0A494W9I7"/>
<accession>A0A494W9I7</accession>
<organism evidence="2 3">
    <name type="scientific">Sphingobium amiense</name>
    <dbReference type="NCBI Taxonomy" id="135719"/>
    <lineage>
        <taxon>Bacteria</taxon>
        <taxon>Pseudomonadati</taxon>
        <taxon>Pseudomonadota</taxon>
        <taxon>Alphaproteobacteria</taxon>
        <taxon>Sphingomonadales</taxon>
        <taxon>Sphingomonadaceae</taxon>
        <taxon>Sphingobium</taxon>
    </lineage>
</organism>
<feature type="chain" id="PRO_5019766513" evidence="1">
    <location>
        <begin position="20"/>
        <end position="168"/>
    </location>
</feature>
<dbReference type="InterPro" id="IPR022061">
    <property type="entry name" value="DUF3617"/>
</dbReference>
<sequence length="168" mass="17671">MMLKMLWVALPLTGVMALAACGSDPAPAPEAEEKPIVMQAGQWELTRKTTGYNTPTVTPAQYQEALKQVSEDKVCISVDRDGLPTPDAIAGTEGSDCTYKDKLARKGRLIATLSCKAGKGTSEIAVEGNYTADTLTLGATMTKVEGGSPVLRTTHDLTGRRVGDCPAG</sequence>
<dbReference type="KEGG" id="sami:SAMIE_1027580"/>
<proteinExistence type="predicted"/>
<evidence type="ECO:0000256" key="1">
    <source>
        <dbReference type="SAM" id="SignalP"/>
    </source>
</evidence>
<gene>
    <name evidence="2" type="ORF">SAMIE_1027580</name>
</gene>
<evidence type="ECO:0000313" key="2">
    <source>
        <dbReference type="EMBL" id="BBD99257.1"/>
    </source>
</evidence>
<dbReference type="PROSITE" id="PS51257">
    <property type="entry name" value="PROKAR_LIPOPROTEIN"/>
    <property type="match status" value="1"/>
</dbReference>
<evidence type="ECO:0000313" key="3">
    <source>
        <dbReference type="Proteomes" id="UP000279959"/>
    </source>
</evidence>
<feature type="signal peptide" evidence="1">
    <location>
        <begin position="1"/>
        <end position="19"/>
    </location>
</feature>
<reference evidence="2 3" key="1">
    <citation type="submission" date="2018-05" db="EMBL/GenBank/DDBJ databases">
        <title>Complete Genome Sequence of the Nonylphenol-Degrading Bacterium Sphingobium amiense DSM 16289T.</title>
        <authorList>
            <person name="Ootsuka M."/>
            <person name="Nishizawa T."/>
            <person name="Ohta H."/>
        </authorList>
    </citation>
    <scope>NUCLEOTIDE SEQUENCE [LARGE SCALE GENOMIC DNA]</scope>
    <source>
        <strain evidence="2 3">DSM 16289</strain>
    </source>
</reference>
<dbReference type="Pfam" id="PF12276">
    <property type="entry name" value="DUF3617"/>
    <property type="match status" value="1"/>
</dbReference>
<name>A0A494W9I7_9SPHN</name>
<protein>
    <submittedName>
        <fullName evidence="2">DUF3617 domain-containing protein</fullName>
    </submittedName>
</protein>
<keyword evidence="1" id="KW-0732">Signal</keyword>
<dbReference type="Proteomes" id="UP000279959">
    <property type="component" value="Chromosome"/>
</dbReference>